<evidence type="ECO:0000313" key="1">
    <source>
        <dbReference type="EMBL" id="KAI3735696.1"/>
    </source>
</evidence>
<accession>A0ACB9CN92</accession>
<comment type="caution">
    <text evidence="1">The sequence shown here is derived from an EMBL/GenBank/DDBJ whole genome shotgun (WGS) entry which is preliminary data.</text>
</comment>
<name>A0ACB9CN92_ARCLA</name>
<dbReference type="Proteomes" id="UP001055879">
    <property type="component" value="Linkage Group LG04"/>
</dbReference>
<dbReference type="EMBL" id="CM042050">
    <property type="protein sequence ID" value="KAI3735696.1"/>
    <property type="molecule type" value="Genomic_DNA"/>
</dbReference>
<protein>
    <submittedName>
        <fullName evidence="1">Uncharacterized protein</fullName>
    </submittedName>
</protein>
<sequence>MPISTSNARFSKRKLMWLEQIWIRRQAQTIQLKIGLLVRWTMLNKLHSRSQTLLNQIAKGINEDEFCSVGRCITFSDDGKYVPSSAVGERYAAWEVDDNKKKSTSVFMEEKQGCKSLCCIHRNKVASRFAASIETAPLEFTVENDAFVENSGM</sequence>
<proteinExistence type="predicted"/>
<reference evidence="1 2" key="2">
    <citation type="journal article" date="2022" name="Mol. Ecol. Resour.">
        <title>The genomes of chicory, endive, great burdock and yacon provide insights into Asteraceae paleo-polyploidization history and plant inulin production.</title>
        <authorList>
            <person name="Fan W."/>
            <person name="Wang S."/>
            <person name="Wang H."/>
            <person name="Wang A."/>
            <person name="Jiang F."/>
            <person name="Liu H."/>
            <person name="Zhao H."/>
            <person name="Xu D."/>
            <person name="Zhang Y."/>
        </authorList>
    </citation>
    <scope>NUCLEOTIDE SEQUENCE [LARGE SCALE GENOMIC DNA]</scope>
    <source>
        <strain evidence="2">cv. Niubang</strain>
    </source>
</reference>
<reference evidence="2" key="1">
    <citation type="journal article" date="2022" name="Mol. Ecol. Resour.">
        <title>The genomes of chicory, endive, great burdock and yacon provide insights into Asteraceae palaeo-polyploidization history and plant inulin production.</title>
        <authorList>
            <person name="Fan W."/>
            <person name="Wang S."/>
            <person name="Wang H."/>
            <person name="Wang A."/>
            <person name="Jiang F."/>
            <person name="Liu H."/>
            <person name="Zhao H."/>
            <person name="Xu D."/>
            <person name="Zhang Y."/>
        </authorList>
    </citation>
    <scope>NUCLEOTIDE SEQUENCE [LARGE SCALE GENOMIC DNA]</scope>
    <source>
        <strain evidence="2">cv. Niubang</strain>
    </source>
</reference>
<gene>
    <name evidence="1" type="ORF">L6452_15204</name>
</gene>
<organism evidence="1 2">
    <name type="scientific">Arctium lappa</name>
    <name type="common">Greater burdock</name>
    <name type="synonym">Lappa major</name>
    <dbReference type="NCBI Taxonomy" id="4217"/>
    <lineage>
        <taxon>Eukaryota</taxon>
        <taxon>Viridiplantae</taxon>
        <taxon>Streptophyta</taxon>
        <taxon>Embryophyta</taxon>
        <taxon>Tracheophyta</taxon>
        <taxon>Spermatophyta</taxon>
        <taxon>Magnoliopsida</taxon>
        <taxon>eudicotyledons</taxon>
        <taxon>Gunneridae</taxon>
        <taxon>Pentapetalae</taxon>
        <taxon>asterids</taxon>
        <taxon>campanulids</taxon>
        <taxon>Asterales</taxon>
        <taxon>Asteraceae</taxon>
        <taxon>Carduoideae</taxon>
        <taxon>Cardueae</taxon>
        <taxon>Arctiinae</taxon>
        <taxon>Arctium</taxon>
    </lineage>
</organism>
<keyword evidence="2" id="KW-1185">Reference proteome</keyword>
<evidence type="ECO:0000313" key="2">
    <source>
        <dbReference type="Proteomes" id="UP001055879"/>
    </source>
</evidence>